<evidence type="ECO:0000256" key="1">
    <source>
        <dbReference type="SAM" id="SignalP"/>
    </source>
</evidence>
<keyword evidence="1" id="KW-0732">Signal</keyword>
<evidence type="ECO:0008006" key="4">
    <source>
        <dbReference type="Google" id="ProtNLM"/>
    </source>
</evidence>
<proteinExistence type="predicted"/>
<evidence type="ECO:0000313" key="3">
    <source>
        <dbReference type="Proteomes" id="UP000015527"/>
    </source>
</evidence>
<feature type="chain" id="PRO_5004564222" description="Right handed beta helix domain-containing protein" evidence="1">
    <location>
        <begin position="23"/>
        <end position="346"/>
    </location>
</feature>
<dbReference type="AlphaFoldDB" id="T0H0U2"/>
<comment type="caution">
    <text evidence="2">The sequence shown here is derived from an EMBL/GenBank/DDBJ whole genome shotgun (WGS) entry which is preliminary data.</text>
</comment>
<accession>T0H0U2</accession>
<keyword evidence="3" id="KW-1185">Reference proteome</keyword>
<evidence type="ECO:0000313" key="2">
    <source>
        <dbReference type="EMBL" id="EQB09911.1"/>
    </source>
</evidence>
<reference evidence="2 3" key="1">
    <citation type="journal article" date="2013" name="Genome Announc.">
        <title>Genome Sequence of Novosphingobium lindaniclasticum LE124T, Isolated from a Hexachlorocyclohexane Dumpsite.</title>
        <authorList>
            <person name="Saxena A."/>
            <person name="Nayyar N."/>
            <person name="Sangwan N."/>
            <person name="Kumari R."/>
            <person name="Khurana J.P."/>
            <person name="Lal R."/>
        </authorList>
    </citation>
    <scope>NUCLEOTIDE SEQUENCE [LARGE SCALE GENOMIC DNA]</scope>
    <source>
        <strain evidence="2 3">LE124</strain>
    </source>
</reference>
<name>T0H0U2_9SPHN</name>
<organism evidence="2 3">
    <name type="scientific">Novosphingobium lindaniclasticum LE124</name>
    <dbReference type="NCBI Taxonomy" id="1096930"/>
    <lineage>
        <taxon>Bacteria</taxon>
        <taxon>Pseudomonadati</taxon>
        <taxon>Pseudomonadota</taxon>
        <taxon>Alphaproteobacteria</taxon>
        <taxon>Sphingomonadales</taxon>
        <taxon>Sphingomonadaceae</taxon>
        <taxon>Novosphingobium</taxon>
    </lineage>
</organism>
<dbReference type="PATRIC" id="fig|1096930.3.peg.3692"/>
<sequence length="346" mass="35804">MFRALGLALPLLMGPSADNAPAALTGLAASPLSMASAAGRATATTAATTFTMPAIAPPQVTAACKTLPTLRMTATTPGLSKVCAVDGTILVNGKDASGFAMADVKAERYGPLMRGSNVPGLQVHRVSDTDARADAALGLGLVNVSNGIGKATFHDLVWIGSKDHPAINSDDAWAAIALKGKDADDVGTFEINNFDFQNLFMDSGSYYQNVDGISTEGGYSGTITNGRVVNASDACLDIKGDVRVDNVYLSGCRQGIKAWTDQSHGLIELGTNRFVGIIGKGTKGKTRTITVDVLIASGDPSVPLFRAEDGVVNLHIRRLIAKPGQVLTASGNVSGSAVTIDQRMAI</sequence>
<dbReference type="Proteomes" id="UP000015527">
    <property type="component" value="Unassembled WGS sequence"/>
</dbReference>
<dbReference type="InterPro" id="IPR011050">
    <property type="entry name" value="Pectin_lyase_fold/virulence"/>
</dbReference>
<dbReference type="EMBL" id="ATHL01000126">
    <property type="protein sequence ID" value="EQB09911.1"/>
    <property type="molecule type" value="Genomic_DNA"/>
</dbReference>
<gene>
    <name evidence="2" type="ORF">L284_18675</name>
</gene>
<dbReference type="SUPFAM" id="SSF51126">
    <property type="entry name" value="Pectin lyase-like"/>
    <property type="match status" value="1"/>
</dbReference>
<feature type="signal peptide" evidence="1">
    <location>
        <begin position="1"/>
        <end position="22"/>
    </location>
</feature>
<dbReference type="RefSeq" id="WP_021235488.1">
    <property type="nucleotide sequence ID" value="NZ_ATHL01000126.1"/>
</dbReference>
<protein>
    <recommendedName>
        <fullName evidence="4">Right handed beta helix domain-containing protein</fullName>
    </recommendedName>
</protein>
<dbReference type="OrthoDB" id="7493028at2"/>